<dbReference type="InterPro" id="IPR046829">
    <property type="entry name" value="Calmod_bind_C"/>
</dbReference>
<dbReference type="GO" id="GO:0043565">
    <property type="term" value="F:sequence-specific DNA binding"/>
    <property type="evidence" value="ECO:0007669"/>
    <property type="project" value="TreeGrafter"/>
</dbReference>
<dbReference type="GO" id="GO:0005516">
    <property type="term" value="F:calmodulin binding"/>
    <property type="evidence" value="ECO:0007669"/>
    <property type="project" value="InterPro"/>
</dbReference>
<dbReference type="AlphaFoldDB" id="A0A4U5P2F4"/>
<evidence type="ECO:0000256" key="8">
    <source>
        <dbReference type="SAM" id="MobiDB-lite"/>
    </source>
</evidence>
<evidence type="ECO:0000256" key="3">
    <source>
        <dbReference type="ARBA" id="ARBA00023015"/>
    </source>
</evidence>
<evidence type="ECO:0000256" key="2">
    <source>
        <dbReference type="ARBA" id="ARBA00007214"/>
    </source>
</evidence>
<evidence type="ECO:0000259" key="11">
    <source>
        <dbReference type="Pfam" id="PF20452"/>
    </source>
</evidence>
<comment type="caution">
    <text evidence="12">The sequence shown here is derived from an EMBL/GenBank/DDBJ whole genome shotgun (WGS) entry which is preliminary data.</text>
</comment>
<keyword evidence="7" id="KW-0539">Nucleus</keyword>
<evidence type="ECO:0000256" key="6">
    <source>
        <dbReference type="ARBA" id="ARBA00023163"/>
    </source>
</evidence>
<dbReference type="GO" id="GO:0080142">
    <property type="term" value="P:regulation of salicylic acid biosynthetic process"/>
    <property type="evidence" value="ECO:0007669"/>
    <property type="project" value="TreeGrafter"/>
</dbReference>
<keyword evidence="6" id="KW-0804">Transcription</keyword>
<feature type="domain" description="Calmodulin binding protein-like N-terminal" evidence="9">
    <location>
        <begin position="88"/>
        <end position="236"/>
    </location>
</feature>
<evidence type="ECO:0000259" key="9">
    <source>
        <dbReference type="Pfam" id="PF07887"/>
    </source>
</evidence>
<keyword evidence="3" id="KW-0805">Transcription regulation</keyword>
<dbReference type="GO" id="GO:0005634">
    <property type="term" value="C:nucleus"/>
    <property type="evidence" value="ECO:0007669"/>
    <property type="project" value="UniProtKB-SubCell"/>
</dbReference>
<dbReference type="InterPro" id="IPR012416">
    <property type="entry name" value="CBP60"/>
</dbReference>
<keyword evidence="4" id="KW-0238">DNA-binding</keyword>
<reference evidence="12" key="1">
    <citation type="submission" date="2018-10" db="EMBL/GenBank/DDBJ databases">
        <title>Population genomic analysis revealed the cold adaptation of white poplar.</title>
        <authorList>
            <person name="Liu Y.-J."/>
        </authorList>
    </citation>
    <scope>NUCLEOTIDE SEQUENCE [LARGE SCALE GENOMIC DNA]</scope>
    <source>
        <strain evidence="12">PAL-ZL1</strain>
    </source>
</reference>
<comment type="subcellular location">
    <subcellularLocation>
        <location evidence="1">Nucleus</location>
    </subcellularLocation>
</comment>
<dbReference type="InterPro" id="IPR046831">
    <property type="entry name" value="Calmodulin_bind_N"/>
</dbReference>
<feature type="region of interest" description="Disordered" evidence="8">
    <location>
        <begin position="1"/>
        <end position="22"/>
    </location>
</feature>
<keyword evidence="5" id="KW-0010">Activator</keyword>
<accession>A0A4U5P2F4</accession>
<dbReference type="Pfam" id="PF20451">
    <property type="entry name" value="Calmod_bind_M"/>
    <property type="match status" value="1"/>
</dbReference>
<evidence type="ECO:0000313" key="12">
    <source>
        <dbReference type="EMBL" id="TKR90339.1"/>
    </source>
</evidence>
<comment type="similarity">
    <text evidence="2">Belongs to the plant ACBP60 protein family.</text>
</comment>
<proteinExistence type="inferred from homology"/>
<feature type="domain" description="Calmodulin binding protein C-terminal" evidence="11">
    <location>
        <begin position="321"/>
        <end position="377"/>
    </location>
</feature>
<organism evidence="12">
    <name type="scientific">Populus alba</name>
    <name type="common">White poplar</name>
    <dbReference type="NCBI Taxonomy" id="43335"/>
    <lineage>
        <taxon>Eukaryota</taxon>
        <taxon>Viridiplantae</taxon>
        <taxon>Streptophyta</taxon>
        <taxon>Embryophyta</taxon>
        <taxon>Tracheophyta</taxon>
        <taxon>Spermatophyta</taxon>
        <taxon>Magnoliopsida</taxon>
        <taxon>eudicotyledons</taxon>
        <taxon>Gunneridae</taxon>
        <taxon>Pentapetalae</taxon>
        <taxon>rosids</taxon>
        <taxon>fabids</taxon>
        <taxon>Malpighiales</taxon>
        <taxon>Salicaceae</taxon>
        <taxon>Saliceae</taxon>
        <taxon>Populus</taxon>
    </lineage>
</organism>
<evidence type="ECO:0000256" key="5">
    <source>
        <dbReference type="ARBA" id="ARBA00023159"/>
    </source>
</evidence>
<dbReference type="InterPro" id="IPR046830">
    <property type="entry name" value="Calmod_bind_M"/>
</dbReference>
<dbReference type="STRING" id="43335.A0A4U5P2F4"/>
<name>A0A4U5P2F4_POPAL</name>
<dbReference type="PANTHER" id="PTHR31713">
    <property type="entry name" value="OS02G0177800 PROTEIN"/>
    <property type="match status" value="1"/>
</dbReference>
<dbReference type="Pfam" id="PF20452">
    <property type="entry name" value="Calmod_bind_C"/>
    <property type="match status" value="1"/>
</dbReference>
<protein>
    <recommendedName>
        <fullName evidence="13">Protein SAR DEFICIENT 1-like</fullName>
    </recommendedName>
</protein>
<gene>
    <name evidence="12" type="ORF">D5086_0000234540</name>
</gene>
<evidence type="ECO:0000256" key="7">
    <source>
        <dbReference type="ARBA" id="ARBA00023242"/>
    </source>
</evidence>
<evidence type="ECO:0008006" key="13">
    <source>
        <dbReference type="Google" id="ProtNLM"/>
    </source>
</evidence>
<dbReference type="Pfam" id="PF07887">
    <property type="entry name" value="Calmodulin_bind"/>
    <property type="match status" value="1"/>
</dbReference>
<dbReference type="EMBL" id="RCHU01000888">
    <property type="protein sequence ID" value="TKR90339.1"/>
    <property type="molecule type" value="Genomic_DNA"/>
</dbReference>
<dbReference type="PANTHER" id="PTHR31713:SF42">
    <property type="entry name" value="PROTEIN SAR DEFICIENT 1"/>
    <property type="match status" value="1"/>
</dbReference>
<evidence type="ECO:0000256" key="1">
    <source>
        <dbReference type="ARBA" id="ARBA00004123"/>
    </source>
</evidence>
<evidence type="ECO:0000259" key="10">
    <source>
        <dbReference type="Pfam" id="PF20451"/>
    </source>
</evidence>
<feature type="domain" description="Calmodulin binding protein central" evidence="10">
    <location>
        <begin position="248"/>
        <end position="314"/>
    </location>
</feature>
<sequence length="473" mass="53310">MAAKRFLDEQDSDLDQPVDQKRMRTRPSFASVIGEAVMVNSLRNLCFSLEPMIRRVVNEEVESSLRRSTCSLTRSSSLQIQALEASSLQLMYSKSLMLPIFTGSKIVDLDSSPLQILLVDTRGDQMVSTYLPHPLKIEVVVLDGDFPSNGSSNWTSEEFDSNIVKERTGKRPLLAGDCLTVTLRDGFAPIGEIEFTDNSSWIRSRKFRLGARVAPGSYQGVKIREAITEAFVVKDHRGELYKKHHPPMLQDEVWRLEKIGKDGAFHRKLAADGINTVQDFLKLSVVDRQKLRRILGPGMSEKMWEVTIKHARTCDLGNNHFIFHRPNCTITLNPICQIVHAMIDGNSYSNKELPSIRGYIETLVRQAYVEWNSLEEVAGFPSDSTHLLTQGEPVDQYLNQHQTTVKSFPPLAYSTDHNRYIETGNVPSNAYNNWKITSNHYHGAAVEQGIQYSISESSSDGEITSKSFINGDR</sequence>
<evidence type="ECO:0000256" key="4">
    <source>
        <dbReference type="ARBA" id="ARBA00023125"/>
    </source>
</evidence>
<dbReference type="GO" id="GO:0003700">
    <property type="term" value="F:DNA-binding transcription factor activity"/>
    <property type="evidence" value="ECO:0007669"/>
    <property type="project" value="TreeGrafter"/>
</dbReference>